<sequence>MADPDFRAAMEAITETAQTALPPWGEPSERLKPKKPDTANLKKLKAARRKVAEYSAVLRSDAFDDWVRRCTETAAEPREWTRAALLYESYLRHAQKYGTNRSDKRLAKEELATETAWGKMMGSLFGKKRRRSGQYYPLRIKQGA</sequence>
<reference evidence="3" key="1">
    <citation type="submission" date="2017-06" db="EMBL/GenBank/DDBJ databases">
        <authorList>
            <person name="Varghese N."/>
            <person name="Submissions S."/>
        </authorList>
    </citation>
    <scope>NUCLEOTIDE SEQUENCE [LARGE SCALE GENOMIC DNA]</scope>
    <source>
        <strain evidence="3">LNB2</strain>
    </source>
</reference>
<dbReference type="Proteomes" id="UP000198281">
    <property type="component" value="Unassembled WGS sequence"/>
</dbReference>
<organism evidence="2 3">
    <name type="scientific">Edaphosphingomonas laterariae</name>
    <dbReference type="NCBI Taxonomy" id="861865"/>
    <lineage>
        <taxon>Bacteria</taxon>
        <taxon>Pseudomonadati</taxon>
        <taxon>Pseudomonadota</taxon>
        <taxon>Alphaproteobacteria</taxon>
        <taxon>Sphingomonadales</taxon>
        <taxon>Rhizorhabdaceae</taxon>
        <taxon>Edaphosphingomonas</taxon>
    </lineage>
</organism>
<gene>
    <name evidence="2" type="ORF">SAMN06295912_107106</name>
</gene>
<evidence type="ECO:0000313" key="3">
    <source>
        <dbReference type="Proteomes" id="UP000198281"/>
    </source>
</evidence>
<proteinExistence type="predicted"/>
<feature type="region of interest" description="Disordered" evidence="1">
    <location>
        <begin position="16"/>
        <end position="35"/>
    </location>
</feature>
<protein>
    <submittedName>
        <fullName evidence="2">Uncharacterized protein</fullName>
    </submittedName>
</protein>
<accession>A0A239EUI6</accession>
<evidence type="ECO:0000313" key="2">
    <source>
        <dbReference type="EMBL" id="SNS48081.1"/>
    </source>
</evidence>
<name>A0A239EUI6_9SPHN</name>
<keyword evidence="3" id="KW-1185">Reference proteome</keyword>
<dbReference type="AlphaFoldDB" id="A0A239EUI6"/>
<evidence type="ECO:0000256" key="1">
    <source>
        <dbReference type="SAM" id="MobiDB-lite"/>
    </source>
</evidence>
<dbReference type="EMBL" id="FZOS01000007">
    <property type="protein sequence ID" value="SNS48081.1"/>
    <property type="molecule type" value="Genomic_DNA"/>
</dbReference>